<dbReference type="EMBL" id="JBEAFC010000008">
    <property type="protein sequence ID" value="KAL1545228.1"/>
    <property type="molecule type" value="Genomic_DNA"/>
</dbReference>
<keyword evidence="3" id="KW-1185">Reference proteome</keyword>
<dbReference type="PANTHER" id="PTHR24559">
    <property type="entry name" value="TRANSPOSON TY3-I GAG-POL POLYPROTEIN"/>
    <property type="match status" value="1"/>
</dbReference>
<dbReference type="Proteomes" id="UP001567538">
    <property type="component" value="Unassembled WGS sequence"/>
</dbReference>
<dbReference type="CDD" id="cd01647">
    <property type="entry name" value="RT_LTR"/>
    <property type="match status" value="1"/>
</dbReference>
<evidence type="ECO:0000313" key="2">
    <source>
        <dbReference type="EMBL" id="KAL1545228.1"/>
    </source>
</evidence>
<dbReference type="Pfam" id="PF00078">
    <property type="entry name" value="RVT_1"/>
    <property type="match status" value="1"/>
</dbReference>
<dbReference type="InterPro" id="IPR000477">
    <property type="entry name" value="RT_dom"/>
</dbReference>
<evidence type="ECO:0000313" key="3">
    <source>
        <dbReference type="Proteomes" id="UP001567538"/>
    </source>
</evidence>
<dbReference type="InterPro" id="IPR043502">
    <property type="entry name" value="DNA/RNA_pol_sf"/>
</dbReference>
<dbReference type="Gene3D" id="3.30.70.270">
    <property type="match status" value="1"/>
</dbReference>
<dbReference type="InterPro" id="IPR043128">
    <property type="entry name" value="Rev_trsase/Diguanyl_cyclase"/>
</dbReference>
<dbReference type="AlphaFoldDB" id="A0ABD1GQA5"/>
<comment type="caution">
    <text evidence="2">The sequence shown here is derived from an EMBL/GenBank/DDBJ whole genome shotgun (WGS) entry which is preliminary data.</text>
</comment>
<reference evidence="2 3" key="1">
    <citation type="submission" date="2024-06" db="EMBL/GenBank/DDBJ databases">
        <title>A chromosome level genome sequence of Diviner's sage (Salvia divinorum).</title>
        <authorList>
            <person name="Ford S.A."/>
            <person name="Ro D.-K."/>
            <person name="Ness R.W."/>
            <person name="Phillips M.A."/>
        </authorList>
    </citation>
    <scope>NUCLEOTIDE SEQUENCE [LARGE SCALE GENOMIC DNA]</scope>
    <source>
        <strain evidence="2">SAF-2024a</strain>
        <tissue evidence="2">Leaf</tissue>
    </source>
</reference>
<name>A0ABD1GQA5_SALDI</name>
<proteinExistence type="predicted"/>
<dbReference type="SUPFAM" id="SSF56672">
    <property type="entry name" value="DNA/RNA polymerases"/>
    <property type="match status" value="1"/>
</dbReference>
<dbReference type="Gene3D" id="3.10.10.10">
    <property type="entry name" value="HIV Type 1 Reverse Transcriptase, subunit A, domain 1"/>
    <property type="match status" value="1"/>
</dbReference>
<dbReference type="PANTHER" id="PTHR24559:SF444">
    <property type="entry name" value="REVERSE TRANSCRIPTASE DOMAIN-CONTAINING PROTEIN"/>
    <property type="match status" value="1"/>
</dbReference>
<feature type="domain" description="Reverse transcriptase" evidence="1">
    <location>
        <begin position="3"/>
        <end position="118"/>
    </location>
</feature>
<protein>
    <recommendedName>
        <fullName evidence="1">Reverse transcriptase domain-containing protein</fullName>
    </recommendedName>
</protein>
<dbReference type="InterPro" id="IPR053134">
    <property type="entry name" value="RNA-dir_DNA_polymerase"/>
</dbReference>
<sequence length="142" mass="16931">MLERLAGKQYFSFLDDYSGYFQIYVDPEDQEKMTFTFPFGTYAYRRMPFGLCNAPGTFQRCIMSIFSDLLEKCIEIFMDDFTVYGDIFEKCLHNLDLVLERYRKKSLVLNFEKCHFMVTEGIVLKHVVSERETFKLIKLKLM</sequence>
<organism evidence="2 3">
    <name type="scientific">Salvia divinorum</name>
    <name type="common">Maria pastora</name>
    <name type="synonym">Diviner's sage</name>
    <dbReference type="NCBI Taxonomy" id="28513"/>
    <lineage>
        <taxon>Eukaryota</taxon>
        <taxon>Viridiplantae</taxon>
        <taxon>Streptophyta</taxon>
        <taxon>Embryophyta</taxon>
        <taxon>Tracheophyta</taxon>
        <taxon>Spermatophyta</taxon>
        <taxon>Magnoliopsida</taxon>
        <taxon>eudicotyledons</taxon>
        <taxon>Gunneridae</taxon>
        <taxon>Pentapetalae</taxon>
        <taxon>asterids</taxon>
        <taxon>lamiids</taxon>
        <taxon>Lamiales</taxon>
        <taxon>Lamiaceae</taxon>
        <taxon>Nepetoideae</taxon>
        <taxon>Mentheae</taxon>
        <taxon>Salviinae</taxon>
        <taxon>Salvia</taxon>
        <taxon>Salvia subgen. Calosphace</taxon>
    </lineage>
</organism>
<gene>
    <name evidence="2" type="ORF">AAHA92_21976</name>
</gene>
<accession>A0ABD1GQA5</accession>
<evidence type="ECO:0000259" key="1">
    <source>
        <dbReference type="Pfam" id="PF00078"/>
    </source>
</evidence>